<evidence type="ECO:0000256" key="1">
    <source>
        <dbReference type="SAM" id="MobiDB-lite"/>
    </source>
</evidence>
<dbReference type="Proteomes" id="UP000268233">
    <property type="component" value="Unassembled WGS sequence"/>
</dbReference>
<protein>
    <submittedName>
        <fullName evidence="2">Uncharacterized protein</fullName>
    </submittedName>
</protein>
<gene>
    <name evidence="2" type="ORF">BDK61_4571</name>
</gene>
<evidence type="ECO:0000313" key="3">
    <source>
        <dbReference type="Proteomes" id="UP000268233"/>
    </source>
</evidence>
<evidence type="ECO:0000313" key="2">
    <source>
        <dbReference type="EMBL" id="RKS75947.1"/>
    </source>
</evidence>
<feature type="region of interest" description="Disordered" evidence="1">
    <location>
        <begin position="74"/>
        <end position="94"/>
    </location>
</feature>
<name>A0A495QR45_9EURY</name>
<organism evidence="2 3">
    <name type="scientific">Haloarcula quadrata</name>
    <dbReference type="NCBI Taxonomy" id="182779"/>
    <lineage>
        <taxon>Archaea</taxon>
        <taxon>Methanobacteriati</taxon>
        <taxon>Methanobacteriota</taxon>
        <taxon>Stenosarchaea group</taxon>
        <taxon>Halobacteria</taxon>
        <taxon>Halobacteriales</taxon>
        <taxon>Haloarculaceae</taxon>
        <taxon>Haloarcula</taxon>
    </lineage>
</organism>
<dbReference type="AlphaFoldDB" id="A0A495QR45"/>
<comment type="caution">
    <text evidence="2">The sequence shown here is derived from an EMBL/GenBank/DDBJ whole genome shotgun (WGS) entry which is preliminary data.</text>
</comment>
<reference evidence="2 3" key="1">
    <citation type="submission" date="2018-10" db="EMBL/GenBank/DDBJ databases">
        <title>Genomic Encyclopedia of Archaeal and Bacterial Type Strains, Phase II (KMG-II): from individual species to whole genera.</title>
        <authorList>
            <person name="Goeker M."/>
        </authorList>
    </citation>
    <scope>NUCLEOTIDE SEQUENCE [LARGE SCALE GENOMIC DNA]</scope>
    <source>
        <strain evidence="2 3">DSM 11927</strain>
    </source>
</reference>
<accession>A0A495QR45</accession>
<keyword evidence="3" id="KW-1185">Reference proteome</keyword>
<proteinExistence type="predicted"/>
<dbReference type="EMBL" id="RBWW01000003">
    <property type="protein sequence ID" value="RKS75947.1"/>
    <property type="molecule type" value="Genomic_DNA"/>
</dbReference>
<sequence>MTAGTPVSGRWESVCFSFTPVAIHSRFRWAKETIWEKRSLLDAYVGGVVNKLCWPSIPSGACIRMTWKHSYRPTLGTEHSSEQSVTVQHREQLQ</sequence>